<sequence length="388" mass="43104">MVLVHSSPPPWTTTLHALSSQRRSTATPPLACKTPAATRPVVRPQYVRSTSFSSVPRLKDIDISLSVRPSSSAAINIPSPPLTPHLTYDGNHAFQQDSSSVAVDPEEDRKSSGVFSSRFQRQHRLQLDEQELKLRPSSSSAPSAMSPLQICASSNVPMTTTGFTFTSNTHAKEARESYEYFLSTMGNDYWKSVSTIRTTYFFDGIGRGGGFLAIPHLASHGNAKTNVICRLLEAWLTKKLVEPTISDSIPVLEDNIQSSVQSIEQHLRQDPKVWSGISKCYIHIRCGHVFMLNTCCDDETIVHLGADEFYQDYPLFVDVEIKMNCESNYQLKENHSTEVLIAFQNVVNRGNNLPKGSNDTDKDEAPYVHRALIGETIKRRSSQASCLA</sequence>
<evidence type="ECO:0000313" key="3">
    <source>
        <dbReference type="Proteomes" id="UP000823405"/>
    </source>
</evidence>
<dbReference type="EMBL" id="JAAAIN010002031">
    <property type="protein sequence ID" value="KAG0297960.1"/>
    <property type="molecule type" value="Genomic_DNA"/>
</dbReference>
<accession>A0A9P6QU29</accession>
<protein>
    <submittedName>
        <fullName evidence="2">Uncharacterized protein</fullName>
    </submittedName>
</protein>
<reference evidence="2" key="1">
    <citation type="journal article" date="2020" name="Fungal Divers.">
        <title>Resolving the Mortierellaceae phylogeny through synthesis of multi-gene phylogenetics and phylogenomics.</title>
        <authorList>
            <person name="Vandepol N."/>
            <person name="Liber J."/>
            <person name="Desiro A."/>
            <person name="Na H."/>
            <person name="Kennedy M."/>
            <person name="Barry K."/>
            <person name="Grigoriev I.V."/>
            <person name="Miller A.N."/>
            <person name="O'Donnell K."/>
            <person name="Stajich J.E."/>
            <person name="Bonito G."/>
        </authorList>
    </citation>
    <scope>NUCLEOTIDE SEQUENCE</scope>
    <source>
        <strain evidence="2">NVP60</strain>
    </source>
</reference>
<name>A0A9P6QU29_9FUNG</name>
<organism evidence="2 3">
    <name type="scientific">Linnemannia gamsii</name>
    <dbReference type="NCBI Taxonomy" id="64522"/>
    <lineage>
        <taxon>Eukaryota</taxon>
        <taxon>Fungi</taxon>
        <taxon>Fungi incertae sedis</taxon>
        <taxon>Mucoromycota</taxon>
        <taxon>Mortierellomycotina</taxon>
        <taxon>Mortierellomycetes</taxon>
        <taxon>Mortierellales</taxon>
        <taxon>Mortierellaceae</taxon>
        <taxon>Linnemannia</taxon>
    </lineage>
</organism>
<proteinExistence type="predicted"/>
<dbReference type="Proteomes" id="UP000823405">
    <property type="component" value="Unassembled WGS sequence"/>
</dbReference>
<feature type="compositionally biased region" description="Basic and acidic residues" evidence="1">
    <location>
        <begin position="125"/>
        <end position="134"/>
    </location>
</feature>
<gene>
    <name evidence="2" type="ORF">BGZ97_004200</name>
</gene>
<feature type="compositionally biased region" description="Low complexity" evidence="1">
    <location>
        <begin position="136"/>
        <end position="146"/>
    </location>
</feature>
<keyword evidence="3" id="KW-1185">Reference proteome</keyword>
<feature type="region of interest" description="Disordered" evidence="1">
    <location>
        <begin position="72"/>
        <end position="91"/>
    </location>
</feature>
<comment type="caution">
    <text evidence="2">The sequence shown here is derived from an EMBL/GenBank/DDBJ whole genome shotgun (WGS) entry which is preliminary data.</text>
</comment>
<evidence type="ECO:0000256" key="1">
    <source>
        <dbReference type="SAM" id="MobiDB-lite"/>
    </source>
</evidence>
<dbReference type="AlphaFoldDB" id="A0A9P6QU29"/>
<dbReference type="OrthoDB" id="5590091at2759"/>
<feature type="region of interest" description="Disordered" evidence="1">
    <location>
        <begin position="97"/>
        <end position="146"/>
    </location>
</feature>
<evidence type="ECO:0000313" key="2">
    <source>
        <dbReference type="EMBL" id="KAG0297960.1"/>
    </source>
</evidence>